<protein>
    <recommendedName>
        <fullName evidence="3">Bacterial toxin 44 domain-containing protein</fullName>
    </recommendedName>
</protein>
<dbReference type="InterPro" id="IPR050708">
    <property type="entry name" value="T6SS_VgrG/RHS"/>
</dbReference>
<dbReference type="NCBIfam" id="TIGR03696">
    <property type="entry name" value="Rhs_assc_core"/>
    <property type="match status" value="1"/>
</dbReference>
<dbReference type="Proteomes" id="UP001500353">
    <property type="component" value="Unassembled WGS sequence"/>
</dbReference>
<dbReference type="Gene3D" id="2.180.10.10">
    <property type="entry name" value="RHS repeat-associated core"/>
    <property type="match status" value="1"/>
</dbReference>
<dbReference type="InterPro" id="IPR022385">
    <property type="entry name" value="Rhs_assc_core"/>
</dbReference>
<evidence type="ECO:0008006" key="3">
    <source>
        <dbReference type="Google" id="ProtNLM"/>
    </source>
</evidence>
<proteinExistence type="predicted"/>
<keyword evidence="2" id="KW-1185">Reference proteome</keyword>
<organism evidence="1 2">
    <name type="scientific">Chryseobacterium ginsengisoli</name>
    <dbReference type="NCBI Taxonomy" id="363853"/>
    <lineage>
        <taxon>Bacteria</taxon>
        <taxon>Pseudomonadati</taxon>
        <taxon>Bacteroidota</taxon>
        <taxon>Flavobacteriia</taxon>
        <taxon>Flavobacteriales</taxon>
        <taxon>Weeksellaceae</taxon>
        <taxon>Chryseobacterium group</taxon>
        <taxon>Chryseobacterium</taxon>
    </lineage>
</organism>
<dbReference type="EMBL" id="BAABHX010000001">
    <property type="protein sequence ID" value="GAA5084208.1"/>
    <property type="molecule type" value="Genomic_DNA"/>
</dbReference>
<evidence type="ECO:0000313" key="1">
    <source>
        <dbReference type="EMBL" id="GAA5084208.1"/>
    </source>
</evidence>
<dbReference type="PANTHER" id="PTHR32305">
    <property type="match status" value="1"/>
</dbReference>
<name>A0ABP9LVT8_9FLAO</name>
<evidence type="ECO:0000313" key="2">
    <source>
        <dbReference type="Proteomes" id="UP001500353"/>
    </source>
</evidence>
<accession>A0ABP9LVT8</accession>
<dbReference type="PANTHER" id="PTHR32305:SF15">
    <property type="entry name" value="PROTEIN RHSA-RELATED"/>
    <property type="match status" value="1"/>
</dbReference>
<reference evidence="2" key="1">
    <citation type="journal article" date="2019" name="Int. J. Syst. Evol. Microbiol.">
        <title>The Global Catalogue of Microorganisms (GCM) 10K type strain sequencing project: providing services to taxonomists for standard genome sequencing and annotation.</title>
        <authorList>
            <consortium name="The Broad Institute Genomics Platform"/>
            <consortium name="The Broad Institute Genome Sequencing Center for Infectious Disease"/>
            <person name="Wu L."/>
            <person name="Ma J."/>
        </authorList>
    </citation>
    <scope>NUCLEOTIDE SEQUENCE [LARGE SCALE GENOMIC DNA]</scope>
    <source>
        <strain evidence="2">JCM 18019</strain>
    </source>
</reference>
<dbReference type="RefSeq" id="WP_345199945.1">
    <property type="nucleotide sequence ID" value="NZ_BAABHX010000001.1"/>
</dbReference>
<comment type="caution">
    <text evidence="1">The sequence shown here is derived from an EMBL/GenBank/DDBJ whole genome shotgun (WGS) entry which is preliminary data.</text>
</comment>
<sequence>MGNVRLSYFNNGTSAEVLEENNFYPFGLKHEGYNIQAGNPAYNYGYNGKELQKETGWSDYGARMYMSDIARWGVIDPLSEQYRRLTPYNYVANNPISFVDPDGRKMMAPKGSPDSQPPAMTLGGMMDYYANGGRGSTADVLKFLGQEDMLGNFYNLAIFGASGGGSTNAEANIQTFVNNGVPYETAVKVSQNGAMSFTDYISSGTYFKGIDFSGYGNIDPDDVIIRNKKGHIMYRILSKKIYKDVRIDTDIEINNPVTINLADYEKMGAHAVGFSLDYSATLGGGMNGGLAFVYFMGGDDAGSGYVYGYTGGNTGFEASVGLSKFYAKYVDKNNRNFNALGYAGKSSGHGFGVGIWGYSRSWGNRTNDGELWEGQKSKTTWVTITNGVAHGEMGAKVFWSNYTILKKVF</sequence>
<gene>
    <name evidence="1" type="ORF">GCM10023210_03790</name>
</gene>